<dbReference type="AlphaFoldDB" id="A0A8E2JM15"/>
<feature type="transmembrane region" description="Helical" evidence="3">
    <location>
        <begin position="265"/>
        <end position="286"/>
    </location>
</feature>
<proteinExistence type="predicted"/>
<keyword evidence="3" id="KW-1133">Transmembrane helix</keyword>
<keyword evidence="1" id="KW-0175">Coiled coil</keyword>
<keyword evidence="3" id="KW-0812">Transmembrane</keyword>
<feature type="compositionally biased region" description="Basic residues" evidence="2">
    <location>
        <begin position="37"/>
        <end position="57"/>
    </location>
</feature>
<reference evidence="4 5" key="1">
    <citation type="journal article" date="2016" name="Nat. Commun.">
        <title>Ectomycorrhizal ecology is imprinted in the genome of the dominant symbiotic fungus Cenococcum geophilum.</title>
        <authorList>
            <consortium name="DOE Joint Genome Institute"/>
            <person name="Peter M."/>
            <person name="Kohler A."/>
            <person name="Ohm R.A."/>
            <person name="Kuo A."/>
            <person name="Krutzmann J."/>
            <person name="Morin E."/>
            <person name="Arend M."/>
            <person name="Barry K.W."/>
            <person name="Binder M."/>
            <person name="Choi C."/>
            <person name="Clum A."/>
            <person name="Copeland A."/>
            <person name="Grisel N."/>
            <person name="Haridas S."/>
            <person name="Kipfer T."/>
            <person name="LaButti K."/>
            <person name="Lindquist E."/>
            <person name="Lipzen A."/>
            <person name="Maire R."/>
            <person name="Meier B."/>
            <person name="Mihaltcheva S."/>
            <person name="Molinier V."/>
            <person name="Murat C."/>
            <person name="Poggeler S."/>
            <person name="Quandt C.A."/>
            <person name="Sperisen C."/>
            <person name="Tritt A."/>
            <person name="Tisserant E."/>
            <person name="Crous P.W."/>
            <person name="Henrissat B."/>
            <person name="Nehls U."/>
            <person name="Egli S."/>
            <person name="Spatafora J.W."/>
            <person name="Grigoriev I.V."/>
            <person name="Martin F.M."/>
        </authorList>
    </citation>
    <scope>NUCLEOTIDE SEQUENCE [LARGE SCALE GENOMIC DNA]</scope>
    <source>
        <strain evidence="4 5">CBS 207.34</strain>
    </source>
</reference>
<evidence type="ECO:0000313" key="4">
    <source>
        <dbReference type="EMBL" id="OCL02360.1"/>
    </source>
</evidence>
<keyword evidence="5" id="KW-1185">Reference proteome</keyword>
<feature type="compositionally biased region" description="Polar residues" evidence="2">
    <location>
        <begin position="80"/>
        <end position="93"/>
    </location>
</feature>
<accession>A0A8E2JM15</accession>
<dbReference type="OrthoDB" id="5419542at2759"/>
<evidence type="ECO:0000313" key="5">
    <source>
        <dbReference type="Proteomes" id="UP000250140"/>
    </source>
</evidence>
<sequence>MEAFNPPDRQKLPSSSRSNILKPAAPRRVSTAPLSSKKPHLHSLHHPHRHHHHHHHPKETIQSAIQLHPPSSFGDLLKQASRSSNHSPAQSVSESRRESIVKTDGSAETTISQPKPVRPEDVAKERIRAKAREGELRSSLQALSEHSLKTTRRLDDTYYSILEKLSMLRSTIGGLQELSALTKELHENFQNDADEFQGEMEGQIDAFNKFEAQQQQIEKLEARIRVGREKADAINVRLEEARKRVESRERIEGEWEAKMSRRLRLLWSILGTLAVLCVVFLFLYHFKLLETDAVSITTPLGVKANLTEASVPPSAKEILRSVHAAAPSSLTTPTAFTSKPSMDDDPRLRIFDEL</sequence>
<gene>
    <name evidence="4" type="ORF">AOQ84DRAFT_304862</name>
</gene>
<dbReference type="Proteomes" id="UP000250140">
    <property type="component" value="Unassembled WGS sequence"/>
</dbReference>
<name>A0A8E2JM15_9PEZI</name>
<feature type="coiled-coil region" evidence="1">
    <location>
        <begin position="210"/>
        <end position="248"/>
    </location>
</feature>
<feature type="region of interest" description="Disordered" evidence="2">
    <location>
        <begin position="1"/>
        <end position="123"/>
    </location>
</feature>
<evidence type="ECO:0000256" key="2">
    <source>
        <dbReference type="SAM" id="MobiDB-lite"/>
    </source>
</evidence>
<protein>
    <submittedName>
        <fullName evidence="4">Uncharacterized protein</fullName>
    </submittedName>
</protein>
<organism evidence="4 5">
    <name type="scientific">Glonium stellatum</name>
    <dbReference type="NCBI Taxonomy" id="574774"/>
    <lineage>
        <taxon>Eukaryota</taxon>
        <taxon>Fungi</taxon>
        <taxon>Dikarya</taxon>
        <taxon>Ascomycota</taxon>
        <taxon>Pezizomycotina</taxon>
        <taxon>Dothideomycetes</taxon>
        <taxon>Pleosporomycetidae</taxon>
        <taxon>Gloniales</taxon>
        <taxon>Gloniaceae</taxon>
        <taxon>Glonium</taxon>
    </lineage>
</organism>
<dbReference type="EMBL" id="KV750967">
    <property type="protein sequence ID" value="OCL02360.1"/>
    <property type="molecule type" value="Genomic_DNA"/>
</dbReference>
<evidence type="ECO:0000256" key="3">
    <source>
        <dbReference type="SAM" id="Phobius"/>
    </source>
</evidence>
<evidence type="ECO:0000256" key="1">
    <source>
        <dbReference type="SAM" id="Coils"/>
    </source>
</evidence>
<keyword evidence="3" id="KW-0472">Membrane</keyword>